<sequence>MDLDDTATVGDLQKALEAKKRPSKNLRYLGKELEDEPSRLLTDLKLTVDKPIYAMNEKGSHTIKIMIKTLTGKSREMELPVAMDISDVMKELRDWGMVPTGPGIGASYLTVRNRGLKEGTLEDNDVEDGDELFLATRMTGGGPGKAKDEAEDGFEYEGEPEVDDK</sequence>
<comment type="caution">
    <text evidence="3">The sequence shown here is derived from an EMBL/GenBank/DDBJ whole genome shotgun (WGS) entry which is preliminary data.</text>
</comment>
<dbReference type="SUPFAM" id="SSF54236">
    <property type="entry name" value="Ubiquitin-like"/>
    <property type="match status" value="1"/>
</dbReference>
<dbReference type="InterPro" id="IPR000626">
    <property type="entry name" value="Ubiquitin-like_dom"/>
</dbReference>
<accession>X8JAY1</accession>
<protein>
    <recommendedName>
        <fullName evidence="2">Ubiquitin-like domain-containing protein</fullName>
    </recommendedName>
</protein>
<reference evidence="4" key="1">
    <citation type="journal article" date="2014" name="Genome Announc.">
        <title>Draft genome sequence of the plant-pathogenic soil fungus Rhizoctonia solani anastomosis group 3 strain Rhs1AP.</title>
        <authorList>
            <person name="Cubeta M.A."/>
            <person name="Thomas E."/>
            <person name="Dean R.A."/>
            <person name="Jabaji S."/>
            <person name="Neate S.M."/>
            <person name="Tavantzis S."/>
            <person name="Toda T."/>
            <person name="Vilgalys R."/>
            <person name="Bharathan N."/>
            <person name="Fedorova-Abrams N."/>
            <person name="Pakala S.B."/>
            <person name="Pakala S.M."/>
            <person name="Zafar N."/>
            <person name="Joardar V."/>
            <person name="Losada L."/>
            <person name="Nierman W.C."/>
        </authorList>
    </citation>
    <scope>NUCLEOTIDE SEQUENCE [LARGE SCALE GENOMIC DNA]</scope>
    <source>
        <strain evidence="4">AG-3</strain>
    </source>
</reference>
<proteinExistence type="predicted"/>
<evidence type="ECO:0000313" key="3">
    <source>
        <dbReference type="EMBL" id="EUC60882.1"/>
    </source>
</evidence>
<feature type="compositionally biased region" description="Acidic residues" evidence="1">
    <location>
        <begin position="149"/>
        <end position="165"/>
    </location>
</feature>
<feature type="region of interest" description="Disordered" evidence="1">
    <location>
        <begin position="136"/>
        <end position="165"/>
    </location>
</feature>
<dbReference type="AlphaFoldDB" id="X8JAY1"/>
<organism evidence="3 4">
    <name type="scientific">Rhizoctonia solani AG-3 Rhs1AP</name>
    <dbReference type="NCBI Taxonomy" id="1086054"/>
    <lineage>
        <taxon>Eukaryota</taxon>
        <taxon>Fungi</taxon>
        <taxon>Dikarya</taxon>
        <taxon>Basidiomycota</taxon>
        <taxon>Agaricomycotina</taxon>
        <taxon>Agaricomycetes</taxon>
        <taxon>Cantharellales</taxon>
        <taxon>Ceratobasidiaceae</taxon>
        <taxon>Rhizoctonia</taxon>
    </lineage>
</organism>
<dbReference type="Gene3D" id="3.10.20.90">
    <property type="entry name" value="Phosphatidylinositol 3-kinase Catalytic Subunit, Chain A, domain 1"/>
    <property type="match status" value="1"/>
</dbReference>
<dbReference type="Proteomes" id="UP000030108">
    <property type="component" value="Unassembled WGS sequence"/>
</dbReference>
<feature type="non-terminal residue" evidence="3">
    <location>
        <position position="165"/>
    </location>
</feature>
<name>X8JAY1_9AGAM</name>
<evidence type="ECO:0000256" key="1">
    <source>
        <dbReference type="SAM" id="MobiDB-lite"/>
    </source>
</evidence>
<dbReference type="EMBL" id="JATN01000319">
    <property type="protein sequence ID" value="EUC60882.1"/>
    <property type="molecule type" value="Genomic_DNA"/>
</dbReference>
<dbReference type="InterPro" id="IPR029071">
    <property type="entry name" value="Ubiquitin-like_domsf"/>
</dbReference>
<gene>
    <name evidence="3" type="ORF">RSOL_372970</name>
</gene>
<dbReference type="PROSITE" id="PS50053">
    <property type="entry name" value="UBIQUITIN_2"/>
    <property type="match status" value="1"/>
</dbReference>
<evidence type="ECO:0000313" key="4">
    <source>
        <dbReference type="Proteomes" id="UP000030108"/>
    </source>
</evidence>
<feature type="domain" description="Ubiquitin-like" evidence="2">
    <location>
        <begin position="63"/>
        <end position="141"/>
    </location>
</feature>
<evidence type="ECO:0000259" key="2">
    <source>
        <dbReference type="PROSITE" id="PS50053"/>
    </source>
</evidence>